<comment type="caution">
    <text evidence="1">The sequence shown here is derived from an EMBL/GenBank/DDBJ whole genome shotgun (WGS) entry which is preliminary data.</text>
</comment>
<keyword evidence="2" id="KW-1185">Reference proteome</keyword>
<dbReference type="EMBL" id="JASBWS010000016">
    <property type="protein sequence ID" value="KAJ9112162.1"/>
    <property type="molecule type" value="Genomic_DNA"/>
</dbReference>
<dbReference type="Proteomes" id="UP001230649">
    <property type="component" value="Unassembled WGS sequence"/>
</dbReference>
<organism evidence="1 2">
    <name type="scientific">Naganishia adeliensis</name>
    <dbReference type="NCBI Taxonomy" id="92952"/>
    <lineage>
        <taxon>Eukaryota</taxon>
        <taxon>Fungi</taxon>
        <taxon>Dikarya</taxon>
        <taxon>Basidiomycota</taxon>
        <taxon>Agaricomycotina</taxon>
        <taxon>Tremellomycetes</taxon>
        <taxon>Filobasidiales</taxon>
        <taxon>Filobasidiaceae</taxon>
        <taxon>Naganishia</taxon>
    </lineage>
</organism>
<name>A0ACC2WKJ1_9TREE</name>
<proteinExistence type="predicted"/>
<evidence type="ECO:0000313" key="1">
    <source>
        <dbReference type="EMBL" id="KAJ9112162.1"/>
    </source>
</evidence>
<sequence length="1399" mass="157741">MLVDFLRLIMLAFRVAIVAFTWLVLLPLVMIGAWQSYFHYGSPLAMMVAGRTPVVTNPNGTTAIQHEGNATAQALSFWQVFQSFFDSNSPSVAETTTAGMADTNAGIVRRIFGALFHVHHRILSLATIRWSASELLERVFKGQILTVSIVVTFLAVFLLREWILQNAGPGPQQEVNQGRIPRPEEFRAEMRAQWRQRRLLDFDNGDPAGMLLDPLLRRVIPNPRRPLPEPPQPVLPREELDTHFEALKGGRDENTNEDEQWIDEDEWEDEAGQEEIGSSMRATVGNAAETSITGTYDSPTEETATSPVDILREEREIEQGPMPSLLQQLRRQHRDNADPNMSFEEFLIHQQHSMVDAAEPTPREPLFALEPRPPVDHAAEERRRQEYNRFFEPADPEAFRRQLLLDRRFVTDDHRARERELREEQLRNAARAAELEPAPRPRRFGAQRRVDRLINDDRGLREDEDRRAARAGYLEQLPIQAAEVAQERLEEQDDDDDEPIAEVDVGEEVEMGPEPGFDDDDEDDEGGLIIDGDVDGILEAIGMRGPLGGIFQNVSITVFLTVRFTNSLVLLSQFLLICIVLNCGICLLVNVPFIIGKVHLTADIGFLIRLIRLPIGLTRLVTDPMIDGVLNIAKMIVYALPSWLTAGVTAKLGLGVGDTAAATASAGSSNSLSFAGDVLACLRGDCRNYMPGMSIPLVGHLWILPTILGREYREFAAKVTAFGMSDTSSSRAVAIALGLFDLDLALLFTAALGEQYLGAFGKTVADLVEQHGVILKLGFFMSLELLVFPLSMGYFLDFCTLPLFPSGTLHYRWIAQFRNPVLSAFVHWLAGTMFMFAFARFLSTCRSICRKGAMYVIRDPQDPSFSPVREILDKKTSVQLYKLFISATMYLSVMAIPLGGMLALLRASGLPILPLRWSFRDSLSTAPFDVLAFLLFFPVHFKQCKWQDKFKIVTRVCFKYLSETLRLSSYFRGVKIPEEEQAGVYERKLLQLHQTVSSLLATLTRRKTDPDFYNGTYMRVPYADQVVLLKPRKNVFIPVDAMGIPKTNNDKVLLLMQNKAAHRAGRDPRKDYCMVYLPPFYRIRFWLFGLLLWSLISWAVVLTILIPVLVGRQATYHFIGRNVHDGINLICGFYTCLVAIRLGKRVGKRVAAFVRKYFDTPRYRNPFSWKRYILKEGDFVLRMARWAYLAVVLYAVLPLLMGLCLELYVFAPLKYGTSDVTPVFYAAEAWCFGIVAMAICYFRTNWRTPILRFLGAPIPAAHDDIPEDRAEAQAHARVLADALRPRNLHRVLVPALKYLLTAAFIPGLVSAMIVASVRSDAYHSALAYRFIHPFLLYTAVLGRVLTASKRKAKEWSVHALEDEYLVEQRVINLEDSAAAGGGDVKVFDPELHAADVHHE</sequence>
<accession>A0ACC2WKJ1</accession>
<reference evidence="1" key="1">
    <citation type="submission" date="2023-04" db="EMBL/GenBank/DDBJ databases">
        <title>Draft Genome sequencing of Naganishia species isolated from polar environments using Oxford Nanopore Technology.</title>
        <authorList>
            <person name="Leo P."/>
            <person name="Venkateswaran K."/>
        </authorList>
    </citation>
    <scope>NUCLEOTIDE SEQUENCE</scope>
    <source>
        <strain evidence="1">MNA-CCFEE 5262</strain>
    </source>
</reference>
<protein>
    <submittedName>
        <fullName evidence="1">Uncharacterized protein</fullName>
    </submittedName>
</protein>
<evidence type="ECO:0000313" key="2">
    <source>
        <dbReference type="Proteomes" id="UP001230649"/>
    </source>
</evidence>
<gene>
    <name evidence="1" type="ORF">QFC20_002343</name>
</gene>